<feature type="region of interest" description="Disordered" evidence="7">
    <location>
        <begin position="583"/>
        <end position="665"/>
    </location>
</feature>
<evidence type="ECO:0008006" key="12">
    <source>
        <dbReference type="Google" id="ProtNLM"/>
    </source>
</evidence>
<dbReference type="PhylomeDB" id="B3S4A8"/>
<reference evidence="10 11" key="1">
    <citation type="journal article" date="2008" name="Nature">
        <title>The Trichoplax genome and the nature of placozoans.</title>
        <authorList>
            <person name="Srivastava M."/>
            <person name="Begovic E."/>
            <person name="Chapman J."/>
            <person name="Putnam N.H."/>
            <person name="Hellsten U."/>
            <person name="Kawashima T."/>
            <person name="Kuo A."/>
            <person name="Mitros T."/>
            <person name="Salamov A."/>
            <person name="Carpenter M.L."/>
            <person name="Signorovitch A.Y."/>
            <person name="Moreno M.A."/>
            <person name="Kamm K."/>
            <person name="Grimwood J."/>
            <person name="Schmutz J."/>
            <person name="Shapiro H."/>
            <person name="Grigoriev I.V."/>
            <person name="Buss L.W."/>
            <person name="Schierwater B."/>
            <person name="Dellaporta S.L."/>
            <person name="Rokhsar D.S."/>
        </authorList>
    </citation>
    <scope>NUCLEOTIDE SEQUENCE [LARGE SCALE GENOMIC DNA]</scope>
    <source>
        <strain evidence="10 11">Grell-BS-1999</strain>
    </source>
</reference>
<dbReference type="SUPFAM" id="SSF52949">
    <property type="entry name" value="Macro domain-like"/>
    <property type="match status" value="1"/>
</dbReference>
<dbReference type="GeneID" id="6756185"/>
<dbReference type="EMBL" id="DS985249">
    <property type="protein sequence ID" value="EDV22607.1"/>
    <property type="molecule type" value="Genomic_DNA"/>
</dbReference>
<evidence type="ECO:0000313" key="11">
    <source>
        <dbReference type="Proteomes" id="UP000009022"/>
    </source>
</evidence>
<dbReference type="GO" id="GO:0140658">
    <property type="term" value="F:ATP-dependent chromatin remodeler activity"/>
    <property type="evidence" value="ECO:0000318"/>
    <property type="project" value="GO_Central"/>
</dbReference>
<protein>
    <recommendedName>
        <fullName evidence="12">Chromodomain-helicase-DNA-binding protein 1-like</fullName>
    </recommendedName>
</protein>
<evidence type="ECO:0000256" key="4">
    <source>
        <dbReference type="ARBA" id="ARBA00022801"/>
    </source>
</evidence>
<dbReference type="GO" id="GO:0000785">
    <property type="term" value="C:chromatin"/>
    <property type="evidence" value="ECO:0000318"/>
    <property type="project" value="GO_Central"/>
</dbReference>
<dbReference type="InterPro" id="IPR038718">
    <property type="entry name" value="SNF2-like_sf"/>
</dbReference>
<keyword evidence="6" id="KW-0539">Nucleus</keyword>
<dbReference type="OrthoDB" id="448448at2759"/>
<dbReference type="Proteomes" id="UP000009022">
    <property type="component" value="Unassembled WGS sequence"/>
</dbReference>
<keyword evidence="11" id="KW-1185">Reference proteome</keyword>
<dbReference type="CTD" id="6756185"/>
<dbReference type="CDD" id="cd18793">
    <property type="entry name" value="SF2_C_SNF"/>
    <property type="match status" value="1"/>
</dbReference>
<keyword evidence="5" id="KW-0067">ATP-binding</keyword>
<evidence type="ECO:0000313" key="10">
    <source>
        <dbReference type="EMBL" id="EDV22607.1"/>
    </source>
</evidence>
<dbReference type="PROSITE" id="PS51192">
    <property type="entry name" value="HELICASE_ATP_BIND_1"/>
    <property type="match status" value="1"/>
</dbReference>
<dbReference type="SMART" id="SM00487">
    <property type="entry name" value="DEXDc"/>
    <property type="match status" value="1"/>
</dbReference>
<dbReference type="Pfam" id="PF00176">
    <property type="entry name" value="SNF2-rel_dom"/>
    <property type="match status" value="1"/>
</dbReference>
<dbReference type="PROSITE" id="PS51194">
    <property type="entry name" value="HELICASE_CTER"/>
    <property type="match status" value="1"/>
</dbReference>
<dbReference type="GO" id="GO:0006281">
    <property type="term" value="P:DNA repair"/>
    <property type="evidence" value="ECO:0007669"/>
    <property type="project" value="InterPro"/>
</dbReference>
<dbReference type="PANTHER" id="PTHR47157:SF1">
    <property type="entry name" value="CHROMODOMAIN-HELICASE-DNA-BINDING PROTEIN 1-LIKE"/>
    <property type="match status" value="1"/>
</dbReference>
<dbReference type="GO" id="GO:0016887">
    <property type="term" value="F:ATP hydrolysis activity"/>
    <property type="evidence" value="ECO:0000318"/>
    <property type="project" value="GO_Central"/>
</dbReference>
<dbReference type="eggNOG" id="KOG0385">
    <property type="taxonomic scope" value="Eukaryota"/>
</dbReference>
<comment type="similarity">
    <text evidence="2">Belongs to the SNF2/RAD54 helicase family.</text>
</comment>
<dbReference type="GO" id="GO:0003682">
    <property type="term" value="F:chromatin binding"/>
    <property type="evidence" value="ECO:0000318"/>
    <property type="project" value="GO_Central"/>
</dbReference>
<dbReference type="HOGENOM" id="CLU_000315_17_9_1"/>
<dbReference type="InterPro" id="IPR049730">
    <property type="entry name" value="SNF2/RAD54-like_C"/>
</dbReference>
<dbReference type="PANTHER" id="PTHR47157">
    <property type="entry name" value="CHROMODOMAIN-HELICASE-DNA-BINDING PROTEIN 1-LIKE"/>
    <property type="match status" value="1"/>
</dbReference>
<dbReference type="KEGG" id="tad:TRIADDRAFT_28849"/>
<keyword evidence="4" id="KW-0378">Hydrolase</keyword>
<dbReference type="InterPro" id="IPR043472">
    <property type="entry name" value="Macro_dom-like"/>
</dbReference>
<dbReference type="InParanoid" id="B3S4A8"/>
<dbReference type="InterPro" id="IPR031053">
    <property type="entry name" value="ALC1"/>
</dbReference>
<keyword evidence="3" id="KW-0547">Nucleotide-binding</keyword>
<dbReference type="OMA" id="WQNELFR"/>
<dbReference type="RefSeq" id="XP_002115151.1">
    <property type="nucleotide sequence ID" value="XM_002115115.1"/>
</dbReference>
<gene>
    <name evidence="10" type="ORF">TRIADDRAFT_28849</name>
</gene>
<dbReference type="Pfam" id="PF00271">
    <property type="entry name" value="Helicase_C"/>
    <property type="match status" value="1"/>
</dbReference>
<dbReference type="InterPro" id="IPR000330">
    <property type="entry name" value="SNF2_N"/>
</dbReference>
<dbReference type="GO" id="GO:0006338">
    <property type="term" value="P:chromatin remodeling"/>
    <property type="evidence" value="ECO:0000318"/>
    <property type="project" value="GO_Central"/>
</dbReference>
<dbReference type="GO" id="GO:0042393">
    <property type="term" value="F:histone binding"/>
    <property type="evidence" value="ECO:0000318"/>
    <property type="project" value="GO_Central"/>
</dbReference>
<feature type="compositionally biased region" description="Acidic residues" evidence="7">
    <location>
        <begin position="653"/>
        <end position="665"/>
    </location>
</feature>
<dbReference type="Gene3D" id="3.40.50.10810">
    <property type="entry name" value="Tandem AAA-ATPase domain"/>
    <property type="match status" value="1"/>
</dbReference>
<feature type="domain" description="Helicase C-terminal" evidence="9">
    <location>
        <begin position="314"/>
        <end position="470"/>
    </location>
</feature>
<dbReference type="InterPro" id="IPR014001">
    <property type="entry name" value="Helicase_ATP-bd"/>
</dbReference>
<dbReference type="InterPro" id="IPR027417">
    <property type="entry name" value="P-loop_NTPase"/>
</dbReference>
<organism evidence="10 11">
    <name type="scientific">Trichoplax adhaerens</name>
    <name type="common">Trichoplax reptans</name>
    <dbReference type="NCBI Taxonomy" id="10228"/>
    <lineage>
        <taxon>Eukaryota</taxon>
        <taxon>Metazoa</taxon>
        <taxon>Placozoa</taxon>
        <taxon>Uniplacotomia</taxon>
        <taxon>Trichoplacea</taxon>
        <taxon>Trichoplacidae</taxon>
        <taxon>Trichoplax</taxon>
    </lineage>
</organism>
<comment type="subcellular location">
    <subcellularLocation>
        <location evidence="1">Nucleus</location>
    </subcellularLocation>
</comment>
<dbReference type="STRING" id="10228.B3S4A8"/>
<feature type="domain" description="Helicase ATP-binding" evidence="8">
    <location>
        <begin position="21"/>
        <end position="185"/>
    </location>
</feature>
<evidence type="ECO:0000256" key="5">
    <source>
        <dbReference type="ARBA" id="ARBA00022840"/>
    </source>
</evidence>
<feature type="compositionally biased region" description="Basic and acidic residues" evidence="7">
    <location>
        <begin position="610"/>
        <end position="640"/>
    </location>
</feature>
<evidence type="ECO:0000259" key="9">
    <source>
        <dbReference type="PROSITE" id="PS51194"/>
    </source>
</evidence>
<dbReference type="Gene3D" id="3.40.50.300">
    <property type="entry name" value="P-loop containing nucleotide triphosphate hydrolases"/>
    <property type="match status" value="1"/>
</dbReference>
<dbReference type="GO" id="GO:0003678">
    <property type="term" value="F:DNA helicase activity"/>
    <property type="evidence" value="ECO:0007669"/>
    <property type="project" value="InterPro"/>
</dbReference>
<evidence type="ECO:0000256" key="1">
    <source>
        <dbReference type="ARBA" id="ARBA00004123"/>
    </source>
</evidence>
<evidence type="ECO:0000256" key="7">
    <source>
        <dbReference type="SAM" id="MobiDB-lite"/>
    </source>
</evidence>
<evidence type="ECO:0000256" key="3">
    <source>
        <dbReference type="ARBA" id="ARBA00022741"/>
    </source>
</evidence>
<dbReference type="Gene3D" id="3.40.220.10">
    <property type="entry name" value="Leucine Aminopeptidase, subunit E, domain 1"/>
    <property type="match status" value="1"/>
</dbReference>
<accession>B3S4A8</accession>
<dbReference type="SMART" id="SM00490">
    <property type="entry name" value="HELICc"/>
    <property type="match status" value="1"/>
</dbReference>
<name>B3S4A8_TRIAD</name>
<proteinExistence type="inferred from homology"/>
<dbReference type="CDD" id="cd03331">
    <property type="entry name" value="Macro_Poa1p-like_SNF2"/>
    <property type="match status" value="1"/>
</dbReference>
<sequence length="849" mass="96709">MSSSDRPKLREHQVEGVKWINKRFLDGHGCILGDEMGLGKTAQVVMLNVCNPNNADRKCQFLILSPLSVLNNWQVELTRFGPSLTGIVYAGSKEDREQLRTNIGQLPYHVLMTTYEICMKDAVFLEEFKWKVLIVDEAQRLKNSNSMLYQILKQFRIQFSLLLTGTPVQNNLNELYSLLSFIEPKKFRLEDAEYFIDKYATITEMTGSSLNDKLRSIIKPYILRRVKKGVLLDLPLKSEMTVDCGLSHLQRKLYKALLQRNIESLTNEASKTSLMNMLIQLRKCVNHPYLFNGIEPEPFEIGDHLINASGKLFLLDKLLPYLKSRGHKVLIFSQMTRMLDILQDYLSYKDYNYERLDGSVRGEERYLAIQNFTDPDVFVFILSTKAGGVGLNLVAADTVIFFDSDFNPQNDIQAAARCHRIGQTKPVKIIRFVAQSTVEEIILKRAEAKLKLTDAVIEGGHVSYSLAILNSLSTISVFQLLSIIKFGLSKILESEDSTIEDQDIESLIGSSVDSKWVVKDSDNETKVEFIAETQNEKPPESMYHYEGHDYSKEPSQADISAFDSVLVKADELHRTLRSNKGVTVSELPTATRKRKPLTEEQLEERRRKRIESAAKKAKLQEEQRIKREKKMREKLEETWRSKGYTSLNLPLDSEGESDTDEEENMEEDCLSADTQDIKYVSGDVAMPKTQDGDSIVVHCVDDSGRWGKGGVFSALSTRSAQPEQLYLLAGKMKDLTLGDAHLIAIDDRFSRDNGNDYVAVIVAQKRDRQNQLSPIHLTALSTGFERVATYAKRTNATVHLPRIGYATPKFNWYGTERLIRKHLTARGIPTFMYPIFLTLLCHMSFKFYS</sequence>
<evidence type="ECO:0000256" key="6">
    <source>
        <dbReference type="ARBA" id="ARBA00023242"/>
    </source>
</evidence>
<evidence type="ECO:0000256" key="2">
    <source>
        <dbReference type="ARBA" id="ARBA00007025"/>
    </source>
</evidence>
<evidence type="ECO:0000259" key="8">
    <source>
        <dbReference type="PROSITE" id="PS51192"/>
    </source>
</evidence>
<dbReference type="AlphaFoldDB" id="B3S4A8"/>
<dbReference type="GO" id="GO:0005634">
    <property type="term" value="C:nucleus"/>
    <property type="evidence" value="ECO:0000318"/>
    <property type="project" value="GO_Central"/>
</dbReference>
<dbReference type="SUPFAM" id="SSF52540">
    <property type="entry name" value="P-loop containing nucleoside triphosphate hydrolases"/>
    <property type="match status" value="2"/>
</dbReference>
<dbReference type="InterPro" id="IPR001650">
    <property type="entry name" value="Helicase_C-like"/>
</dbReference>
<dbReference type="GO" id="GO:0005524">
    <property type="term" value="F:ATP binding"/>
    <property type="evidence" value="ECO:0007669"/>
    <property type="project" value="UniProtKB-KW"/>
</dbReference>
<dbReference type="GO" id="GO:0003677">
    <property type="term" value="F:DNA binding"/>
    <property type="evidence" value="ECO:0000318"/>
    <property type="project" value="GO_Central"/>
</dbReference>